<accession>A0AAW2NJU6</accession>
<reference evidence="1" key="1">
    <citation type="submission" date="2020-06" db="EMBL/GenBank/DDBJ databases">
        <authorList>
            <person name="Li T."/>
            <person name="Hu X."/>
            <person name="Zhang T."/>
            <person name="Song X."/>
            <person name="Zhang H."/>
            <person name="Dai N."/>
            <person name="Sheng W."/>
            <person name="Hou X."/>
            <person name="Wei L."/>
        </authorList>
    </citation>
    <scope>NUCLEOTIDE SEQUENCE</scope>
    <source>
        <strain evidence="1">G01</strain>
        <tissue evidence="1">Leaf</tissue>
    </source>
</reference>
<protein>
    <submittedName>
        <fullName evidence="1">Uncharacterized protein</fullName>
    </submittedName>
</protein>
<organism evidence="1">
    <name type="scientific">Sesamum angustifolium</name>
    <dbReference type="NCBI Taxonomy" id="2727405"/>
    <lineage>
        <taxon>Eukaryota</taxon>
        <taxon>Viridiplantae</taxon>
        <taxon>Streptophyta</taxon>
        <taxon>Embryophyta</taxon>
        <taxon>Tracheophyta</taxon>
        <taxon>Spermatophyta</taxon>
        <taxon>Magnoliopsida</taxon>
        <taxon>eudicotyledons</taxon>
        <taxon>Gunneridae</taxon>
        <taxon>Pentapetalae</taxon>
        <taxon>asterids</taxon>
        <taxon>lamiids</taxon>
        <taxon>Lamiales</taxon>
        <taxon>Pedaliaceae</taxon>
        <taxon>Sesamum</taxon>
    </lineage>
</organism>
<name>A0AAW2NJU6_9LAMI</name>
<dbReference type="EMBL" id="JACGWK010000007">
    <property type="protein sequence ID" value="KAL0343014.1"/>
    <property type="molecule type" value="Genomic_DNA"/>
</dbReference>
<proteinExistence type="predicted"/>
<comment type="caution">
    <text evidence="1">The sequence shown here is derived from an EMBL/GenBank/DDBJ whole genome shotgun (WGS) entry which is preliminary data.</text>
</comment>
<sequence>MGEEPCAVTIGLDTVLVSERLQVEKLGYLPHPASAPPPWEPRTILDFGEVKEGAD</sequence>
<evidence type="ECO:0000313" key="1">
    <source>
        <dbReference type="EMBL" id="KAL0343014.1"/>
    </source>
</evidence>
<dbReference type="AlphaFoldDB" id="A0AAW2NJU6"/>
<gene>
    <name evidence="1" type="ORF">Sangu_1188800</name>
</gene>
<reference evidence="1" key="2">
    <citation type="journal article" date="2024" name="Plant">
        <title>Genomic evolution and insights into agronomic trait innovations of Sesamum species.</title>
        <authorList>
            <person name="Miao H."/>
            <person name="Wang L."/>
            <person name="Qu L."/>
            <person name="Liu H."/>
            <person name="Sun Y."/>
            <person name="Le M."/>
            <person name="Wang Q."/>
            <person name="Wei S."/>
            <person name="Zheng Y."/>
            <person name="Lin W."/>
            <person name="Duan Y."/>
            <person name="Cao H."/>
            <person name="Xiong S."/>
            <person name="Wang X."/>
            <person name="Wei L."/>
            <person name="Li C."/>
            <person name="Ma Q."/>
            <person name="Ju M."/>
            <person name="Zhao R."/>
            <person name="Li G."/>
            <person name="Mu C."/>
            <person name="Tian Q."/>
            <person name="Mei H."/>
            <person name="Zhang T."/>
            <person name="Gao T."/>
            <person name="Zhang H."/>
        </authorList>
    </citation>
    <scope>NUCLEOTIDE SEQUENCE</scope>
    <source>
        <strain evidence="1">G01</strain>
    </source>
</reference>